<accession>A0AAP1LED0</accession>
<dbReference type="InterPro" id="IPR010982">
    <property type="entry name" value="Lambda_DNA-bd_dom_sf"/>
</dbReference>
<dbReference type="Proteomes" id="UP000474718">
    <property type="component" value="Unassembled WGS sequence"/>
</dbReference>
<organism evidence="2 7">
    <name type="scientific">Bittarella massiliensis</name>
    <name type="common">ex Durand et al. 2017</name>
    <dbReference type="NCBI Taxonomy" id="1720313"/>
    <lineage>
        <taxon>Bacteria</taxon>
        <taxon>Bacillati</taxon>
        <taxon>Bacillota</taxon>
        <taxon>Clostridia</taxon>
        <taxon>Eubacteriales</taxon>
        <taxon>Oscillospiraceae</taxon>
        <taxon>Bittarella (ex Durand et al. 2017)</taxon>
    </lineage>
</organism>
<dbReference type="PROSITE" id="PS50943">
    <property type="entry name" value="HTH_CROC1"/>
    <property type="match status" value="1"/>
</dbReference>
<dbReference type="Proteomes" id="UP001205063">
    <property type="component" value="Unassembled WGS sequence"/>
</dbReference>
<comment type="caution">
    <text evidence="2">The sequence shown here is derived from an EMBL/GenBank/DDBJ whole genome shotgun (WGS) entry which is preliminary data.</text>
</comment>
<keyword evidence="6" id="KW-1185">Reference proteome</keyword>
<dbReference type="EMBL" id="WWVX01000001">
    <property type="protein sequence ID" value="MZL68177.1"/>
    <property type="molecule type" value="Genomic_DNA"/>
</dbReference>
<feature type="domain" description="HTH cro/C1-type" evidence="1">
    <location>
        <begin position="7"/>
        <end position="62"/>
    </location>
</feature>
<dbReference type="Gene3D" id="1.10.260.40">
    <property type="entry name" value="lambda repressor-like DNA-binding domains"/>
    <property type="match status" value="1"/>
</dbReference>
<dbReference type="Pfam" id="PF01381">
    <property type="entry name" value="HTH_3"/>
    <property type="match status" value="1"/>
</dbReference>
<evidence type="ECO:0000313" key="5">
    <source>
        <dbReference type="Proteomes" id="UP000184089"/>
    </source>
</evidence>
<name>A0AAP1LED0_9FIRM</name>
<evidence type="ECO:0000313" key="4">
    <source>
        <dbReference type="EMBL" id="SHG20026.1"/>
    </source>
</evidence>
<proteinExistence type="predicted"/>
<dbReference type="Proteomes" id="UP000184089">
    <property type="component" value="Unassembled WGS sequence"/>
</dbReference>
<evidence type="ECO:0000313" key="3">
    <source>
        <dbReference type="EMBL" id="MZL68177.1"/>
    </source>
</evidence>
<evidence type="ECO:0000313" key="6">
    <source>
        <dbReference type="Proteomes" id="UP000474718"/>
    </source>
</evidence>
<dbReference type="AlphaFoldDB" id="A0AAP1LED0"/>
<evidence type="ECO:0000259" key="1">
    <source>
        <dbReference type="PROSITE" id="PS50943"/>
    </source>
</evidence>
<dbReference type="SMART" id="SM00530">
    <property type="entry name" value="HTH_XRE"/>
    <property type="match status" value="1"/>
</dbReference>
<dbReference type="CDD" id="cd00093">
    <property type="entry name" value="HTH_XRE"/>
    <property type="match status" value="1"/>
</dbReference>
<gene>
    <name evidence="3" type="ORF">GT747_00110</name>
    <name evidence="2" type="ORF">NE646_11300</name>
    <name evidence="4" type="ORF">SAMN05444424_1845</name>
</gene>
<sequence>MTINEKIKNRRLELGLSLEDVAQKLGVAKSTVYRYETEEIKNMGADKIAALARVLQLSPGYLMGWEGKDSNLYYHFKSMTEDLDLSEDDIDFLVTMAQKIARKKGEGGGDAGA</sequence>
<reference evidence="5" key="1">
    <citation type="submission" date="2016-11" db="EMBL/GenBank/DDBJ databases">
        <authorList>
            <person name="Jaros S."/>
            <person name="Januszkiewicz K."/>
            <person name="Wedrychowicz H."/>
        </authorList>
    </citation>
    <scope>NUCLEOTIDE SEQUENCE [LARGE SCALE GENOMIC DNA]</scope>
    <source>
        <strain evidence="5">DSM 4029</strain>
    </source>
</reference>
<evidence type="ECO:0000313" key="7">
    <source>
        <dbReference type="Proteomes" id="UP001205063"/>
    </source>
</evidence>
<reference evidence="4" key="2">
    <citation type="submission" date="2016-11" db="EMBL/GenBank/DDBJ databases">
        <authorList>
            <person name="Varghese N."/>
            <person name="Submissions S."/>
        </authorList>
    </citation>
    <scope>NUCLEOTIDE SEQUENCE</scope>
    <source>
        <strain evidence="4">DSM 4029</strain>
    </source>
</reference>
<reference evidence="2" key="4">
    <citation type="submission" date="2022-06" db="EMBL/GenBank/DDBJ databases">
        <title>Isolation of gut microbiota from human fecal samples.</title>
        <authorList>
            <person name="Pamer E.G."/>
            <person name="Barat B."/>
            <person name="Waligurski E."/>
            <person name="Medina S."/>
            <person name="Paddock L."/>
            <person name="Mostad J."/>
        </authorList>
    </citation>
    <scope>NUCLEOTIDE SEQUENCE</scope>
    <source>
        <strain evidence="2">DFI.7.96</strain>
    </source>
</reference>
<dbReference type="EMBL" id="JANGAB010000007">
    <property type="protein sequence ID" value="MCQ4950249.1"/>
    <property type="molecule type" value="Genomic_DNA"/>
</dbReference>
<protein>
    <submittedName>
        <fullName evidence="2 4">Helix-turn-helix</fullName>
    </submittedName>
</protein>
<dbReference type="GO" id="GO:0003677">
    <property type="term" value="F:DNA binding"/>
    <property type="evidence" value="ECO:0007669"/>
    <property type="project" value="InterPro"/>
</dbReference>
<dbReference type="EMBL" id="FQVY01000002">
    <property type="protein sequence ID" value="SHG20026.1"/>
    <property type="molecule type" value="Genomic_DNA"/>
</dbReference>
<reference evidence="3 6" key="3">
    <citation type="journal article" date="2019" name="Nat. Med.">
        <title>A library of human gut bacterial isolates paired with longitudinal multiomics data enables mechanistic microbiome research.</title>
        <authorList>
            <person name="Poyet M."/>
            <person name="Groussin M."/>
            <person name="Gibbons S.M."/>
            <person name="Avila-Pacheco J."/>
            <person name="Jiang X."/>
            <person name="Kearney S.M."/>
            <person name="Perrotta A.R."/>
            <person name="Berdy B."/>
            <person name="Zhao S."/>
            <person name="Lieberman T.D."/>
            <person name="Swanson P.K."/>
            <person name="Smith M."/>
            <person name="Roesemann S."/>
            <person name="Alexander J.E."/>
            <person name="Rich S.A."/>
            <person name="Livny J."/>
            <person name="Vlamakis H."/>
            <person name="Clish C."/>
            <person name="Bullock K."/>
            <person name="Deik A."/>
            <person name="Scott J."/>
            <person name="Pierce K.A."/>
            <person name="Xavier R.J."/>
            <person name="Alm E.J."/>
        </authorList>
    </citation>
    <scope>NUCLEOTIDE SEQUENCE [LARGE SCALE GENOMIC DNA]</scope>
    <source>
        <strain evidence="3 6">BIOML-A2</strain>
    </source>
</reference>
<evidence type="ECO:0000313" key="2">
    <source>
        <dbReference type="EMBL" id="MCQ4950249.1"/>
    </source>
</evidence>
<dbReference type="RefSeq" id="WP_021660563.1">
    <property type="nucleotide sequence ID" value="NZ_FQVY01000002.1"/>
</dbReference>
<dbReference type="SUPFAM" id="SSF47413">
    <property type="entry name" value="lambda repressor-like DNA-binding domains"/>
    <property type="match status" value="1"/>
</dbReference>
<dbReference type="InterPro" id="IPR001387">
    <property type="entry name" value="Cro/C1-type_HTH"/>
</dbReference>